<keyword evidence="7" id="KW-1185">Reference proteome</keyword>
<accession>A0AAV8TH23</accession>
<evidence type="ECO:0000256" key="5">
    <source>
        <dbReference type="PROSITE-ProRule" id="PRU01191"/>
    </source>
</evidence>
<dbReference type="PROSITE" id="PS50985">
    <property type="entry name" value="GRAS"/>
    <property type="match status" value="1"/>
</dbReference>
<evidence type="ECO:0000256" key="3">
    <source>
        <dbReference type="ARBA" id="ARBA00023163"/>
    </source>
</evidence>
<feature type="region of interest" description="VHIID" evidence="5">
    <location>
        <begin position="185"/>
        <end position="250"/>
    </location>
</feature>
<comment type="caution">
    <text evidence="6">The sequence shown here is derived from an EMBL/GenBank/DDBJ whole genome shotgun (WGS) entry which is preliminary data.</text>
</comment>
<evidence type="ECO:0008006" key="8">
    <source>
        <dbReference type="Google" id="ProtNLM"/>
    </source>
</evidence>
<feature type="region of interest" description="Leucine repeat II (LRII)" evidence="5">
    <location>
        <begin position="263"/>
        <end position="295"/>
    </location>
</feature>
<keyword evidence="3" id="KW-0804">Transcription</keyword>
<evidence type="ECO:0000256" key="1">
    <source>
        <dbReference type="ARBA" id="ARBA00004123"/>
    </source>
</evidence>
<sequence>MEPSYMQNLTDCSLESAVLYRETEDDPLSPESIEEMVFDEHCLERLLAIESELMDFSYGTNHRSVMDVESPNFISDELGPETILETHEGRVAGKSSGLERVQEEVMQETSLTDLLLRGAEAVEARNWTLSSSIIAKLKFLLFHGENGDDRFHRLALFFTQALHYKTIDALQKPVSLQPANTMPAFQVLQELSPYVKFAHFTANQAILEATEGDQEIHIIDFDISEGSQWPPLMVDLLTRKTASASFKVTAIVNEQENAATVYQTGRRLKEFAGSINLSFEFEEMVIASEEDFSRIALGDNNALVANCMIHQLHMPSRSFAFVRTFLSGICRLSPKIVVLVEEELFNLVRIPSMSFAEFFGEALHHYTALSDSLTSSTCGGYNVGFKLLVKEFLGPRILESISKFPSEVEEKLLWRDVFSSLIRLRPIPMSTCNVSQAKFLISLFRGGYWVQHESSKLTLWWKSTPLTTASIWVPLSQSR</sequence>
<comment type="subcellular location">
    <subcellularLocation>
        <location evidence="1">Nucleus</location>
    </subcellularLocation>
</comment>
<keyword evidence="2" id="KW-0805">Transcription regulation</keyword>
<gene>
    <name evidence="6" type="ORF">K2173_011970</name>
</gene>
<feature type="short sequence motif" description="VHIID" evidence="5">
    <location>
        <begin position="216"/>
        <end position="220"/>
    </location>
</feature>
<dbReference type="GO" id="GO:0005634">
    <property type="term" value="C:nucleus"/>
    <property type="evidence" value="ECO:0007669"/>
    <property type="project" value="UniProtKB-SubCell"/>
</dbReference>
<evidence type="ECO:0000313" key="6">
    <source>
        <dbReference type="EMBL" id="KAJ8765273.1"/>
    </source>
</evidence>
<dbReference type="Proteomes" id="UP001159364">
    <property type="component" value="Linkage Group LG05"/>
</dbReference>
<protein>
    <recommendedName>
        <fullName evidence="8">Nodulation signaling pathway 2-like protein</fullName>
    </recommendedName>
</protein>
<comment type="caution">
    <text evidence="5">Lacks conserved residue(s) required for the propagation of feature annotation.</text>
</comment>
<feature type="region of interest" description="PFYRE" evidence="5">
    <location>
        <begin position="303"/>
        <end position="394"/>
    </location>
</feature>
<feature type="region of interest" description="SAW" evidence="5">
    <location>
        <begin position="397"/>
        <end position="473"/>
    </location>
</feature>
<organism evidence="6 7">
    <name type="scientific">Erythroxylum novogranatense</name>
    <dbReference type="NCBI Taxonomy" id="1862640"/>
    <lineage>
        <taxon>Eukaryota</taxon>
        <taxon>Viridiplantae</taxon>
        <taxon>Streptophyta</taxon>
        <taxon>Embryophyta</taxon>
        <taxon>Tracheophyta</taxon>
        <taxon>Spermatophyta</taxon>
        <taxon>Magnoliopsida</taxon>
        <taxon>eudicotyledons</taxon>
        <taxon>Gunneridae</taxon>
        <taxon>Pentapetalae</taxon>
        <taxon>rosids</taxon>
        <taxon>fabids</taxon>
        <taxon>Malpighiales</taxon>
        <taxon>Erythroxylaceae</taxon>
        <taxon>Erythroxylum</taxon>
    </lineage>
</organism>
<evidence type="ECO:0000256" key="4">
    <source>
        <dbReference type="ARBA" id="ARBA00023242"/>
    </source>
</evidence>
<dbReference type="AlphaFoldDB" id="A0AAV8TH23"/>
<dbReference type="EMBL" id="JAIWQS010000005">
    <property type="protein sequence ID" value="KAJ8765273.1"/>
    <property type="molecule type" value="Genomic_DNA"/>
</dbReference>
<dbReference type="Pfam" id="PF03514">
    <property type="entry name" value="GRAS"/>
    <property type="match status" value="1"/>
</dbReference>
<dbReference type="PANTHER" id="PTHR31636">
    <property type="entry name" value="OSJNBA0084A10.13 PROTEIN-RELATED"/>
    <property type="match status" value="1"/>
</dbReference>
<reference evidence="6 7" key="1">
    <citation type="submission" date="2021-09" db="EMBL/GenBank/DDBJ databases">
        <title>Genomic insights and catalytic innovation underlie evolution of tropane alkaloids biosynthesis.</title>
        <authorList>
            <person name="Wang Y.-J."/>
            <person name="Tian T."/>
            <person name="Huang J.-P."/>
            <person name="Huang S.-X."/>
        </authorList>
    </citation>
    <scope>NUCLEOTIDE SEQUENCE [LARGE SCALE GENOMIC DNA]</scope>
    <source>
        <strain evidence="6">KIB-2018</strain>
        <tissue evidence="6">Leaf</tissue>
    </source>
</reference>
<keyword evidence="4" id="KW-0539">Nucleus</keyword>
<evidence type="ECO:0000256" key="2">
    <source>
        <dbReference type="ARBA" id="ARBA00023015"/>
    </source>
</evidence>
<dbReference type="InterPro" id="IPR005202">
    <property type="entry name" value="TF_GRAS"/>
</dbReference>
<evidence type="ECO:0000313" key="7">
    <source>
        <dbReference type="Proteomes" id="UP001159364"/>
    </source>
</evidence>
<proteinExistence type="inferred from homology"/>
<name>A0AAV8TH23_9ROSI</name>
<comment type="similarity">
    <text evidence="5">Belongs to the GRAS family.</text>
</comment>